<protein>
    <recommendedName>
        <fullName evidence="4">PPE family protein</fullName>
    </recommendedName>
</protein>
<accession>A0A5B2XGY9</accession>
<reference evidence="2 3" key="1">
    <citation type="submission" date="2019-09" db="EMBL/GenBank/DDBJ databases">
        <title>Goodfellowia gen. nov., a new genus of the Pseudonocardineae related to Actinoalloteichus, containing Goodfellowia coeruleoviolacea gen. nov., comb. nov. gen. nov., comb. nov.</title>
        <authorList>
            <person name="Labeda D."/>
        </authorList>
    </citation>
    <scope>NUCLEOTIDE SEQUENCE [LARGE SCALE GENOMIC DNA]</scope>
    <source>
        <strain evidence="2 3">AN110305</strain>
    </source>
</reference>
<keyword evidence="3" id="KW-1185">Reference proteome</keyword>
<gene>
    <name evidence="2" type="ORF">F0L68_12260</name>
</gene>
<comment type="caution">
    <text evidence="2">The sequence shown here is derived from an EMBL/GenBank/DDBJ whole genome shotgun (WGS) entry which is preliminary data.</text>
</comment>
<evidence type="ECO:0000313" key="2">
    <source>
        <dbReference type="EMBL" id="KAA2262663.1"/>
    </source>
</evidence>
<reference evidence="2 3" key="2">
    <citation type="submission" date="2019-09" db="EMBL/GenBank/DDBJ databases">
        <authorList>
            <person name="Jin C."/>
        </authorList>
    </citation>
    <scope>NUCLEOTIDE SEQUENCE [LARGE SCALE GENOMIC DNA]</scope>
    <source>
        <strain evidence="2 3">AN110305</strain>
    </source>
</reference>
<dbReference type="InterPro" id="IPR038332">
    <property type="entry name" value="PPE_sf"/>
</dbReference>
<dbReference type="Gene3D" id="1.20.1260.20">
    <property type="entry name" value="PPE superfamily"/>
    <property type="match status" value="1"/>
</dbReference>
<organism evidence="2 3">
    <name type="scientific">Solihabitans fulvus</name>
    <dbReference type="NCBI Taxonomy" id="1892852"/>
    <lineage>
        <taxon>Bacteria</taxon>
        <taxon>Bacillati</taxon>
        <taxon>Actinomycetota</taxon>
        <taxon>Actinomycetes</taxon>
        <taxon>Pseudonocardiales</taxon>
        <taxon>Pseudonocardiaceae</taxon>
        <taxon>Solihabitans</taxon>
    </lineage>
</organism>
<dbReference type="AlphaFoldDB" id="A0A5B2XGY9"/>
<evidence type="ECO:0000256" key="1">
    <source>
        <dbReference type="SAM" id="MobiDB-lite"/>
    </source>
</evidence>
<dbReference type="RefSeq" id="WP_149849642.1">
    <property type="nucleotide sequence ID" value="NZ_VUOB01000021.1"/>
</dbReference>
<dbReference type="OrthoDB" id="4763957at2"/>
<evidence type="ECO:0008006" key="4">
    <source>
        <dbReference type="Google" id="ProtNLM"/>
    </source>
</evidence>
<name>A0A5B2XGY9_9PSEU</name>
<dbReference type="Proteomes" id="UP000323454">
    <property type="component" value="Unassembled WGS sequence"/>
</dbReference>
<feature type="region of interest" description="Disordered" evidence="1">
    <location>
        <begin position="1"/>
        <end position="27"/>
    </location>
</feature>
<sequence>MPGDHAAPGAHIPPPGHHGPSFGSTLGQSFAGGLGGGIGGGIGNSMFNGGYGRYGADGPGYGAAGGEGGYGGGPGGAGDYGAGDYGDSGGNSYDVAHQLSRISSAVRDAGQGDGGVGDLGPTDNPLDAVSGLDIPGLPEMLQPMQEAMDWFAGNPGAIEAYAERWRRVAELARAAGDQFGGTVRKHTMEWTGPTAEVYRSHAQNQHTGLAGLAEAAECIVAIVEAGVAVAGTARAQIREAAAGCANDIVDRIPAWNAVLAADPTGGMNEVMADASAIVAGWA</sequence>
<proteinExistence type="predicted"/>
<evidence type="ECO:0000313" key="3">
    <source>
        <dbReference type="Proteomes" id="UP000323454"/>
    </source>
</evidence>
<dbReference type="EMBL" id="VUOB01000021">
    <property type="protein sequence ID" value="KAA2262663.1"/>
    <property type="molecule type" value="Genomic_DNA"/>
</dbReference>
<feature type="compositionally biased region" description="Low complexity" evidence="1">
    <location>
        <begin position="1"/>
        <end position="10"/>
    </location>
</feature>